<dbReference type="InterPro" id="IPR036188">
    <property type="entry name" value="FAD/NAD-bd_sf"/>
</dbReference>
<gene>
    <name evidence="8" type="ORF">GCM10011395_15040</name>
</gene>
<dbReference type="PANTHER" id="PTHR43734:SF7">
    <property type="entry name" value="4,4'-DIAPONEUROSPORENE OXYGENASE"/>
    <property type="match status" value="1"/>
</dbReference>
<sequence length="539" mass="56209">MQRDTAIVIGAGVGGLTSAALLAARGLDVTVVEAAHAPGGKMRQVAAGTAQIDGGPTVFTMRDVFDGIFEACGAALDDFVTLRPTARLARHAWGDARLDLFADRDASADAIGAFAGADEARGYRAFCAEAQQVFTGLDRPFMRSQRRTPMGLAWQMGLANPRELITKRPFETLWKALGEHFRDPRLRQLFGRYATYCGSSPFKCPATLMLIAHVEASGVWLLDGGMHALARALEALAVRGGAQFRYGEPVREILVAQGRASGVVLASGERLSAGSIICNADPAAIADGRFGAAVASAVPPTDRAARSLGAMVWTAQAQTSGFPLLHHNVIFSDDYAAEFDQLAAKRLPDMPTVYVCAQDRDGAGNGPAGPERLQILVNAPPIGDGPGFTQAEIDTCQVRMLESLARAGLSVVLSPAATTLTTPMEFETLFPSTGGALYGRASHGWAASFRRPGARTAIPGLYCAGGSTHPGAGVPMAALSGGLAVDILLKDLGSTYRSTRTAMPGGISTPSATPRDPMAGVTGSRSSPLSAASSRPITS</sequence>
<comment type="similarity">
    <text evidence="2 5">Belongs to the carotenoid/retinoid oxidoreductase family.</text>
</comment>
<accession>A0ABQ1GKU9</accession>
<protein>
    <submittedName>
        <fullName evidence="8">Phytoene desaturase</fullName>
    </submittedName>
</protein>
<dbReference type="NCBIfam" id="NF045637">
    <property type="entry name" value="carotdesatCrtDProt"/>
    <property type="match status" value="1"/>
</dbReference>
<evidence type="ECO:0000256" key="6">
    <source>
        <dbReference type="SAM" id="MobiDB-lite"/>
    </source>
</evidence>
<evidence type="ECO:0000313" key="9">
    <source>
        <dbReference type="Proteomes" id="UP000618591"/>
    </source>
</evidence>
<comment type="caution">
    <text evidence="8">The sequence shown here is derived from an EMBL/GenBank/DDBJ whole genome shotgun (WGS) entry which is preliminary data.</text>
</comment>
<dbReference type="NCBIfam" id="TIGR02734">
    <property type="entry name" value="crtI_fam"/>
    <property type="match status" value="1"/>
</dbReference>
<evidence type="ECO:0000259" key="7">
    <source>
        <dbReference type="Pfam" id="PF01593"/>
    </source>
</evidence>
<comment type="pathway">
    <text evidence="1 5">Carotenoid biosynthesis.</text>
</comment>
<feature type="domain" description="Amine oxidase" evidence="7">
    <location>
        <begin position="14"/>
        <end position="290"/>
    </location>
</feature>
<keyword evidence="3 5" id="KW-0125">Carotenoid biosynthesis</keyword>
<evidence type="ECO:0000256" key="3">
    <source>
        <dbReference type="ARBA" id="ARBA00022746"/>
    </source>
</evidence>
<organism evidence="8 9">
    <name type="scientific">Sphingomonas psychrolutea</name>
    <dbReference type="NCBI Taxonomy" id="1259676"/>
    <lineage>
        <taxon>Bacteria</taxon>
        <taxon>Pseudomonadati</taxon>
        <taxon>Pseudomonadota</taxon>
        <taxon>Alphaproteobacteria</taxon>
        <taxon>Sphingomonadales</taxon>
        <taxon>Sphingomonadaceae</taxon>
        <taxon>Sphingomonas</taxon>
    </lineage>
</organism>
<dbReference type="EMBL" id="BMDW01000007">
    <property type="protein sequence ID" value="GGA45813.1"/>
    <property type="molecule type" value="Genomic_DNA"/>
</dbReference>
<name>A0ABQ1GKU9_9SPHN</name>
<dbReference type="SUPFAM" id="SSF51905">
    <property type="entry name" value="FAD/NAD(P)-binding domain"/>
    <property type="match status" value="1"/>
</dbReference>
<reference evidence="9" key="1">
    <citation type="journal article" date="2019" name="Int. J. Syst. Evol. Microbiol.">
        <title>The Global Catalogue of Microorganisms (GCM) 10K type strain sequencing project: providing services to taxonomists for standard genome sequencing and annotation.</title>
        <authorList>
            <consortium name="The Broad Institute Genomics Platform"/>
            <consortium name="The Broad Institute Genome Sequencing Center for Infectious Disease"/>
            <person name="Wu L."/>
            <person name="Ma J."/>
        </authorList>
    </citation>
    <scope>NUCLEOTIDE SEQUENCE [LARGE SCALE GENOMIC DNA]</scope>
    <source>
        <strain evidence="9">CGMCC 1.10106</strain>
    </source>
</reference>
<evidence type="ECO:0000313" key="8">
    <source>
        <dbReference type="EMBL" id="GGA45813.1"/>
    </source>
</evidence>
<feature type="region of interest" description="Disordered" evidence="6">
    <location>
        <begin position="499"/>
        <end position="539"/>
    </location>
</feature>
<dbReference type="RefSeq" id="WP_188446250.1">
    <property type="nucleotide sequence ID" value="NZ_BMDW01000007.1"/>
</dbReference>
<keyword evidence="4 5" id="KW-0560">Oxidoreductase</keyword>
<evidence type="ECO:0000256" key="2">
    <source>
        <dbReference type="ARBA" id="ARBA00006046"/>
    </source>
</evidence>
<feature type="compositionally biased region" description="Low complexity" evidence="6">
    <location>
        <begin position="524"/>
        <end position="539"/>
    </location>
</feature>
<dbReference type="InterPro" id="IPR002937">
    <property type="entry name" value="Amino_oxidase"/>
</dbReference>
<dbReference type="Proteomes" id="UP000618591">
    <property type="component" value="Unassembled WGS sequence"/>
</dbReference>
<keyword evidence="9" id="KW-1185">Reference proteome</keyword>
<dbReference type="InterPro" id="IPR014105">
    <property type="entry name" value="Carotenoid/retinoid_OxRdtase"/>
</dbReference>
<dbReference type="Gene3D" id="3.50.50.60">
    <property type="entry name" value="FAD/NAD(P)-binding domain"/>
    <property type="match status" value="2"/>
</dbReference>
<evidence type="ECO:0000256" key="4">
    <source>
        <dbReference type="ARBA" id="ARBA00023002"/>
    </source>
</evidence>
<dbReference type="InterPro" id="IPR054841">
    <property type="entry name" value="carotdesatCrtD"/>
</dbReference>
<evidence type="ECO:0000256" key="5">
    <source>
        <dbReference type="RuleBase" id="RU362075"/>
    </source>
</evidence>
<proteinExistence type="inferred from homology"/>
<evidence type="ECO:0000256" key="1">
    <source>
        <dbReference type="ARBA" id="ARBA00004829"/>
    </source>
</evidence>
<dbReference type="PANTHER" id="PTHR43734">
    <property type="entry name" value="PHYTOENE DESATURASE"/>
    <property type="match status" value="1"/>
</dbReference>
<dbReference type="Pfam" id="PF01593">
    <property type="entry name" value="Amino_oxidase"/>
    <property type="match status" value="1"/>
</dbReference>